<accession>A0A8J5SXG5</accession>
<evidence type="ECO:0000256" key="2">
    <source>
        <dbReference type="SAM" id="SignalP"/>
    </source>
</evidence>
<feature type="compositionally biased region" description="Basic and acidic residues" evidence="1">
    <location>
        <begin position="96"/>
        <end position="105"/>
    </location>
</feature>
<dbReference type="Proteomes" id="UP000729402">
    <property type="component" value="Unassembled WGS sequence"/>
</dbReference>
<reference evidence="3" key="2">
    <citation type="submission" date="2021-02" db="EMBL/GenBank/DDBJ databases">
        <authorList>
            <person name="Kimball J.A."/>
            <person name="Haas M.W."/>
            <person name="Macchietto M."/>
            <person name="Kono T."/>
            <person name="Duquette J."/>
            <person name="Shao M."/>
        </authorList>
    </citation>
    <scope>NUCLEOTIDE SEQUENCE</scope>
    <source>
        <tissue evidence="3">Fresh leaf tissue</tissue>
    </source>
</reference>
<feature type="signal peptide" evidence="2">
    <location>
        <begin position="1"/>
        <end position="28"/>
    </location>
</feature>
<evidence type="ECO:0008006" key="5">
    <source>
        <dbReference type="Google" id="ProtNLM"/>
    </source>
</evidence>
<name>A0A8J5SXG5_ZIZPA</name>
<organism evidence="3 4">
    <name type="scientific">Zizania palustris</name>
    <name type="common">Northern wild rice</name>
    <dbReference type="NCBI Taxonomy" id="103762"/>
    <lineage>
        <taxon>Eukaryota</taxon>
        <taxon>Viridiplantae</taxon>
        <taxon>Streptophyta</taxon>
        <taxon>Embryophyta</taxon>
        <taxon>Tracheophyta</taxon>
        <taxon>Spermatophyta</taxon>
        <taxon>Magnoliopsida</taxon>
        <taxon>Liliopsida</taxon>
        <taxon>Poales</taxon>
        <taxon>Poaceae</taxon>
        <taxon>BOP clade</taxon>
        <taxon>Oryzoideae</taxon>
        <taxon>Oryzeae</taxon>
        <taxon>Zizaniinae</taxon>
        <taxon>Zizania</taxon>
    </lineage>
</organism>
<gene>
    <name evidence="3" type="ORF">GUJ93_ZPchr0004g39620</name>
</gene>
<evidence type="ECO:0000313" key="3">
    <source>
        <dbReference type="EMBL" id="KAG8064029.1"/>
    </source>
</evidence>
<reference evidence="3" key="1">
    <citation type="journal article" date="2021" name="bioRxiv">
        <title>Whole Genome Assembly and Annotation of Northern Wild Rice, Zizania palustris L., Supports a Whole Genome Duplication in the Zizania Genus.</title>
        <authorList>
            <person name="Haas M."/>
            <person name="Kono T."/>
            <person name="Macchietto M."/>
            <person name="Millas R."/>
            <person name="McGilp L."/>
            <person name="Shao M."/>
            <person name="Duquette J."/>
            <person name="Hirsch C.N."/>
            <person name="Kimball J."/>
        </authorList>
    </citation>
    <scope>NUCLEOTIDE SEQUENCE</scope>
    <source>
        <tissue evidence="3">Fresh leaf tissue</tissue>
    </source>
</reference>
<protein>
    <recommendedName>
        <fullName evidence="5">Secreted protein</fullName>
    </recommendedName>
</protein>
<feature type="region of interest" description="Disordered" evidence="1">
    <location>
        <begin position="62"/>
        <end position="105"/>
    </location>
</feature>
<comment type="caution">
    <text evidence="3">The sequence shown here is derived from an EMBL/GenBank/DDBJ whole genome shotgun (WGS) entry which is preliminary data.</text>
</comment>
<keyword evidence="4" id="KW-1185">Reference proteome</keyword>
<proteinExistence type="predicted"/>
<keyword evidence="2" id="KW-0732">Signal</keyword>
<dbReference type="AlphaFoldDB" id="A0A8J5SXG5"/>
<evidence type="ECO:0000256" key="1">
    <source>
        <dbReference type="SAM" id="MobiDB-lite"/>
    </source>
</evidence>
<feature type="chain" id="PRO_5035307801" description="Secreted protein" evidence="2">
    <location>
        <begin position="29"/>
        <end position="105"/>
    </location>
</feature>
<sequence length="105" mass="11181">MFTQPWPFLLQKDMTMLVAAAMEVVVAAAAVPQLATAAAAEGEGNGGTKRTGISVLYLPPSTLAPTDVPTLAAPKAPITSTSIMEEPEQEEEEPKESEFYNEDKD</sequence>
<feature type="compositionally biased region" description="Acidic residues" evidence="1">
    <location>
        <begin position="85"/>
        <end position="95"/>
    </location>
</feature>
<evidence type="ECO:0000313" key="4">
    <source>
        <dbReference type="Proteomes" id="UP000729402"/>
    </source>
</evidence>
<dbReference type="EMBL" id="JAAALK010000285">
    <property type="protein sequence ID" value="KAG8064029.1"/>
    <property type="molecule type" value="Genomic_DNA"/>
</dbReference>